<accession>A0A7J6KML9</accession>
<dbReference type="GO" id="GO:0004190">
    <property type="term" value="F:aspartic-type endopeptidase activity"/>
    <property type="evidence" value="ECO:0007669"/>
    <property type="project" value="InterPro"/>
</dbReference>
<proteinExistence type="predicted"/>
<dbReference type="CDD" id="cd00303">
    <property type="entry name" value="retropepsin_like"/>
    <property type="match status" value="1"/>
</dbReference>
<evidence type="ECO:0000259" key="2">
    <source>
        <dbReference type="PROSITE" id="PS50175"/>
    </source>
</evidence>
<keyword evidence="1" id="KW-0378">Hydrolase</keyword>
<gene>
    <name evidence="3" type="ORF">FOZ61_002970</name>
</gene>
<feature type="non-terminal residue" evidence="3">
    <location>
        <position position="1"/>
    </location>
</feature>
<dbReference type="InterPro" id="IPR001995">
    <property type="entry name" value="Peptidase_A2_cat"/>
</dbReference>
<dbReference type="InterPro" id="IPR021109">
    <property type="entry name" value="Peptidase_aspartic_dom_sf"/>
</dbReference>
<sequence length="411" mass="44326">LNVDDLICGYCAAKGHRSSVCTAPRTGKDQPQNVYVVDAFTKPPISTSVAFSPCTVDFFLAGKKLSCLVDTGADVSLIDSALVSELTDVRRFPVGTVMLSGIATSGIEASEEVLIPVSDSSGQSIVLPFLSVTRARPSVLLGRNSIAMLQAVGMVALTSLLASNGDGAQDIIKLCSDRYQEAECPSIVCPSSALDDGCQPVSTNFVQSTEQGETSDSVASLLLWHKNDAALVGDFSDSPVPRESDFVALPPPEQSPGSIAGVSVPPVTFPVDGNYRVHHSNVSAEVMVKTIDQLINDLGEKSIPVQNAPEYELFISRCNAGDALDTVDQCFKFEIDWPMEPSFKASWDSTRMVNSLAAPEKALLKKETEMYLSNGWWTLDNGPRPKALRPGHEVRQLDLRKAFLKLHIRHE</sequence>
<dbReference type="PROSITE" id="PS00141">
    <property type="entry name" value="ASP_PROTEASE"/>
    <property type="match status" value="1"/>
</dbReference>
<evidence type="ECO:0000313" key="4">
    <source>
        <dbReference type="Proteomes" id="UP000570595"/>
    </source>
</evidence>
<evidence type="ECO:0000313" key="3">
    <source>
        <dbReference type="EMBL" id="KAF4648240.1"/>
    </source>
</evidence>
<evidence type="ECO:0000256" key="1">
    <source>
        <dbReference type="ARBA" id="ARBA00022801"/>
    </source>
</evidence>
<dbReference type="InterPro" id="IPR001969">
    <property type="entry name" value="Aspartic_peptidase_AS"/>
</dbReference>
<dbReference type="SUPFAM" id="SSF50630">
    <property type="entry name" value="Acid proteases"/>
    <property type="match status" value="1"/>
</dbReference>
<dbReference type="EMBL" id="JABAHT010001881">
    <property type="protein sequence ID" value="KAF4648240.1"/>
    <property type="molecule type" value="Genomic_DNA"/>
</dbReference>
<comment type="caution">
    <text evidence="3">The sequence shown here is derived from an EMBL/GenBank/DDBJ whole genome shotgun (WGS) entry which is preliminary data.</text>
</comment>
<feature type="domain" description="Peptidase A2" evidence="2">
    <location>
        <begin position="65"/>
        <end position="145"/>
    </location>
</feature>
<dbReference type="Proteomes" id="UP000570595">
    <property type="component" value="Unassembled WGS sequence"/>
</dbReference>
<dbReference type="AlphaFoldDB" id="A0A7J6KML9"/>
<organism evidence="3 4">
    <name type="scientific">Perkinsus olseni</name>
    <name type="common">Perkinsus atlanticus</name>
    <dbReference type="NCBI Taxonomy" id="32597"/>
    <lineage>
        <taxon>Eukaryota</taxon>
        <taxon>Sar</taxon>
        <taxon>Alveolata</taxon>
        <taxon>Perkinsozoa</taxon>
        <taxon>Perkinsea</taxon>
        <taxon>Perkinsida</taxon>
        <taxon>Perkinsidae</taxon>
        <taxon>Perkinsus</taxon>
    </lineage>
</organism>
<dbReference type="GO" id="GO:0006508">
    <property type="term" value="P:proteolysis"/>
    <property type="evidence" value="ECO:0007669"/>
    <property type="project" value="InterPro"/>
</dbReference>
<dbReference type="OrthoDB" id="3438755at2759"/>
<reference evidence="3 4" key="1">
    <citation type="submission" date="2020-04" db="EMBL/GenBank/DDBJ databases">
        <title>Perkinsus olseni comparative genomics.</title>
        <authorList>
            <person name="Bogema D.R."/>
        </authorList>
    </citation>
    <scope>NUCLEOTIDE SEQUENCE [LARGE SCALE GENOMIC DNA]</scope>
    <source>
        <strain evidence="3">ATCC PRA-179</strain>
    </source>
</reference>
<feature type="non-terminal residue" evidence="3">
    <location>
        <position position="411"/>
    </location>
</feature>
<name>A0A7J6KML9_PEROL</name>
<protein>
    <recommendedName>
        <fullName evidence="2">Peptidase A2 domain-containing protein</fullName>
    </recommendedName>
</protein>
<dbReference type="Gene3D" id="2.40.70.10">
    <property type="entry name" value="Acid Proteases"/>
    <property type="match status" value="1"/>
</dbReference>
<dbReference type="PROSITE" id="PS50175">
    <property type="entry name" value="ASP_PROT_RETROV"/>
    <property type="match status" value="1"/>
</dbReference>